<reference evidence="2 3" key="1">
    <citation type="submission" date="2024-01" db="EMBL/GenBank/DDBJ databases">
        <authorList>
            <person name="Allen C."/>
            <person name="Tagirdzhanova G."/>
        </authorList>
    </citation>
    <scope>NUCLEOTIDE SEQUENCE [LARGE SCALE GENOMIC DNA]</scope>
</reference>
<accession>A0ABP0ANQ0</accession>
<dbReference type="InterPro" id="IPR045063">
    <property type="entry name" value="Dynamin_N"/>
</dbReference>
<evidence type="ECO:0000313" key="2">
    <source>
        <dbReference type="EMBL" id="CAK7208865.1"/>
    </source>
</evidence>
<dbReference type="PRINTS" id="PR00195">
    <property type="entry name" value="DYNAMIN"/>
</dbReference>
<dbReference type="PANTHER" id="PTHR11566">
    <property type="entry name" value="DYNAMIN"/>
    <property type="match status" value="1"/>
</dbReference>
<dbReference type="EMBL" id="CAWUHB010000001">
    <property type="protein sequence ID" value="CAK7208865.1"/>
    <property type="molecule type" value="Genomic_DNA"/>
</dbReference>
<comment type="caution">
    <text evidence="2">The sequence shown here is derived from an EMBL/GenBank/DDBJ whole genome shotgun (WGS) entry which is preliminary data.</text>
</comment>
<dbReference type="SUPFAM" id="SSF52540">
    <property type="entry name" value="P-loop containing nucleoside triphosphate hydrolases"/>
    <property type="match status" value="1"/>
</dbReference>
<organism evidence="2 3">
    <name type="scientific">Sporothrix curviconia</name>
    <dbReference type="NCBI Taxonomy" id="1260050"/>
    <lineage>
        <taxon>Eukaryota</taxon>
        <taxon>Fungi</taxon>
        <taxon>Dikarya</taxon>
        <taxon>Ascomycota</taxon>
        <taxon>Pezizomycotina</taxon>
        <taxon>Sordariomycetes</taxon>
        <taxon>Sordariomycetidae</taxon>
        <taxon>Ophiostomatales</taxon>
        <taxon>Ophiostomataceae</taxon>
        <taxon>Sporothrix</taxon>
    </lineage>
</organism>
<dbReference type="PANTHER" id="PTHR11566:SF215">
    <property type="entry name" value="DYNAMIN GTPASE"/>
    <property type="match status" value="1"/>
</dbReference>
<dbReference type="Proteomes" id="UP001642405">
    <property type="component" value="Unassembled WGS sequence"/>
</dbReference>
<dbReference type="InterPro" id="IPR022812">
    <property type="entry name" value="Dynamin"/>
</dbReference>
<dbReference type="Pfam" id="PF00350">
    <property type="entry name" value="Dynamin_N"/>
    <property type="match status" value="1"/>
</dbReference>
<name>A0ABP0ANQ0_9PEZI</name>
<evidence type="ECO:0000313" key="3">
    <source>
        <dbReference type="Proteomes" id="UP001642405"/>
    </source>
</evidence>
<keyword evidence="3" id="KW-1185">Reference proteome</keyword>
<sequence>MWNGKGPVPDFTDIEFWEQTWQDLNNKTSLVEAGGVEPQFTPEELETLEHLEDNEERKKIYHQIYSDGMKHMPERRERVLYVLMNLALHGRPGQWILHQQGIFHPCIDTRAHTRDPASVIPFTGPLFDDDYEMTLLHHDKPFPSVLMWGGPGPCPDPKNRSLHFWEKTYYHLLYRLEDVKLGCVAPQFTEAEEAALQAMEREEGHIFAIAAAKQRANPVDFAAANKLTPEEIIAKRELAKKIASGHNCVYVMLLNLWNAGLDGRWVLHHEPLYLLPHDTRMRLREYLAEDDGYGHSESHPHRKIITTDYEALCFDGTVPGMNNEPPRFMDALPDFDNPDFWMAEARRLDDLVFAVYDGKVKHRFTDGEIFHIRLVEQQVRYHDIAVKEEKRAWNDRFINGGQKVDKVPKPIRTWLDGLPMASDFPVSGGSIYQLGTKRKQTFEKDDIELIRIMVKRYMGNPRSIILAVIPRNVDIASQEILRLAADADPDGLRTIGVLTNVDLCNGLG</sequence>
<protein>
    <recommendedName>
        <fullName evidence="1">Dynamin N-terminal domain-containing protein</fullName>
    </recommendedName>
</protein>
<proteinExistence type="predicted"/>
<evidence type="ECO:0000259" key="1">
    <source>
        <dbReference type="Pfam" id="PF00350"/>
    </source>
</evidence>
<dbReference type="Gene3D" id="3.40.50.300">
    <property type="entry name" value="P-loop containing nucleotide triphosphate hydrolases"/>
    <property type="match status" value="1"/>
</dbReference>
<dbReference type="InterPro" id="IPR027417">
    <property type="entry name" value="P-loop_NTPase"/>
</dbReference>
<gene>
    <name evidence="2" type="ORF">SCUCBS95973_000256</name>
</gene>
<feature type="domain" description="Dynamin N-terminal" evidence="1">
    <location>
        <begin position="452"/>
        <end position="500"/>
    </location>
</feature>